<protein>
    <submittedName>
        <fullName evidence="2">Uncharacterized protein</fullName>
    </submittedName>
</protein>
<feature type="non-terminal residue" evidence="2">
    <location>
        <position position="214"/>
    </location>
</feature>
<proteinExistence type="predicted"/>
<sequence>MCRPIEPTTGSFPMMNAMPMYQGAPMGKQQYQPMNPMMMGYQKPQYEVYPNYGYTPPPQVMPFFQQQEIQPVQPIQQSYAPRDAGVDVGTFQDLLDVTLDEDEGEAVFDVNEGFDNSEMSILMSFLTDHDTSDNSMHETKVENVNESVLTLNLLDDGPLEALLSSSMDEDDEDGLSDVQLTPPSGYVSTIHTSVETSPEDKDGMTKNRRLCKME</sequence>
<reference evidence="2 3" key="1">
    <citation type="journal article" date="2014" name="Genome Biol. Evol.">
        <title>The secreted proteins of Achlya hypogyna and Thraustotheca clavata identify the ancestral oomycete secretome and reveal gene acquisitions by horizontal gene transfer.</title>
        <authorList>
            <person name="Misner I."/>
            <person name="Blouin N."/>
            <person name="Leonard G."/>
            <person name="Richards T.A."/>
            <person name="Lane C.E."/>
        </authorList>
    </citation>
    <scope>NUCLEOTIDE SEQUENCE [LARGE SCALE GENOMIC DNA]</scope>
    <source>
        <strain evidence="2 3">ATCC 34112</strain>
    </source>
</reference>
<gene>
    <name evidence="2" type="ORF">THRCLA_10425</name>
</gene>
<comment type="caution">
    <text evidence="2">The sequence shown here is derived from an EMBL/GenBank/DDBJ whole genome shotgun (WGS) entry which is preliminary data.</text>
</comment>
<accession>A0A1V9YQB0</accession>
<evidence type="ECO:0000313" key="2">
    <source>
        <dbReference type="EMBL" id="OQR87925.1"/>
    </source>
</evidence>
<name>A0A1V9YQB0_9STRA</name>
<dbReference type="Proteomes" id="UP000243217">
    <property type="component" value="Unassembled WGS sequence"/>
</dbReference>
<evidence type="ECO:0000256" key="1">
    <source>
        <dbReference type="SAM" id="MobiDB-lite"/>
    </source>
</evidence>
<dbReference type="EMBL" id="JNBS01003365">
    <property type="protein sequence ID" value="OQR87925.1"/>
    <property type="molecule type" value="Genomic_DNA"/>
</dbReference>
<feature type="compositionally biased region" description="Basic and acidic residues" evidence="1">
    <location>
        <begin position="198"/>
        <end position="214"/>
    </location>
</feature>
<dbReference type="OrthoDB" id="10409786at2759"/>
<dbReference type="AlphaFoldDB" id="A0A1V9YQB0"/>
<feature type="region of interest" description="Disordered" evidence="1">
    <location>
        <begin position="167"/>
        <end position="214"/>
    </location>
</feature>
<keyword evidence="3" id="KW-1185">Reference proteome</keyword>
<organism evidence="2 3">
    <name type="scientific">Thraustotheca clavata</name>
    <dbReference type="NCBI Taxonomy" id="74557"/>
    <lineage>
        <taxon>Eukaryota</taxon>
        <taxon>Sar</taxon>
        <taxon>Stramenopiles</taxon>
        <taxon>Oomycota</taxon>
        <taxon>Saprolegniomycetes</taxon>
        <taxon>Saprolegniales</taxon>
        <taxon>Achlyaceae</taxon>
        <taxon>Thraustotheca</taxon>
    </lineage>
</organism>
<feature type="compositionally biased region" description="Polar residues" evidence="1">
    <location>
        <begin position="178"/>
        <end position="196"/>
    </location>
</feature>
<evidence type="ECO:0000313" key="3">
    <source>
        <dbReference type="Proteomes" id="UP000243217"/>
    </source>
</evidence>